<name>A0A7J0CYV4_STRMI</name>
<reference evidence="3 4" key="1">
    <citation type="submission" date="2020-05" db="EMBL/GenBank/DDBJ databases">
        <title>Whole genome shotgun sequence of Streptomyces microflavus NBRC 13062.</title>
        <authorList>
            <person name="Komaki H."/>
            <person name="Tamura T."/>
        </authorList>
    </citation>
    <scope>NUCLEOTIDE SEQUENCE [LARGE SCALE GENOMIC DNA]</scope>
    <source>
        <strain evidence="3 4">NBRC 13062</strain>
    </source>
</reference>
<feature type="domain" description="EccD-like transmembrane" evidence="2">
    <location>
        <begin position="1"/>
        <end position="62"/>
    </location>
</feature>
<dbReference type="AlphaFoldDB" id="A0A7J0CYV4"/>
<dbReference type="Pfam" id="PF19053">
    <property type="entry name" value="EccD"/>
    <property type="match status" value="1"/>
</dbReference>
<comment type="caution">
    <text evidence="3">The sequence shown here is derived from an EMBL/GenBank/DDBJ whole genome shotgun (WGS) entry which is preliminary data.</text>
</comment>
<accession>A0A7J0CYV4</accession>
<sequence>MWLAAAVAGVAALITAIGLIVPRKGVTPFWGRSLEIAETVVLLTLLPLCLAVFDVYRSIRALTS</sequence>
<keyword evidence="1" id="KW-1133">Transmembrane helix</keyword>
<gene>
    <name evidence="3" type="ORF">Smic_61990</name>
</gene>
<dbReference type="EMBL" id="BLWD01000001">
    <property type="protein sequence ID" value="GFN07643.1"/>
    <property type="molecule type" value="Genomic_DNA"/>
</dbReference>
<evidence type="ECO:0000313" key="3">
    <source>
        <dbReference type="EMBL" id="GFN07643.1"/>
    </source>
</evidence>
<evidence type="ECO:0000259" key="2">
    <source>
        <dbReference type="Pfam" id="PF19053"/>
    </source>
</evidence>
<proteinExistence type="predicted"/>
<dbReference type="Proteomes" id="UP000498740">
    <property type="component" value="Unassembled WGS sequence"/>
</dbReference>
<evidence type="ECO:0000313" key="4">
    <source>
        <dbReference type="Proteomes" id="UP000498740"/>
    </source>
</evidence>
<keyword evidence="1" id="KW-0812">Transmembrane</keyword>
<dbReference type="InterPro" id="IPR044049">
    <property type="entry name" value="EccD_transm"/>
</dbReference>
<protein>
    <recommendedName>
        <fullName evidence="2">EccD-like transmembrane domain-containing protein</fullName>
    </recommendedName>
</protein>
<feature type="transmembrane region" description="Helical" evidence="1">
    <location>
        <begin position="34"/>
        <end position="56"/>
    </location>
</feature>
<evidence type="ECO:0000256" key="1">
    <source>
        <dbReference type="SAM" id="Phobius"/>
    </source>
</evidence>
<organism evidence="3 4">
    <name type="scientific">Streptomyces microflavus</name>
    <name type="common">Streptomyces lipmanii</name>
    <dbReference type="NCBI Taxonomy" id="1919"/>
    <lineage>
        <taxon>Bacteria</taxon>
        <taxon>Bacillati</taxon>
        <taxon>Actinomycetota</taxon>
        <taxon>Actinomycetes</taxon>
        <taxon>Kitasatosporales</taxon>
        <taxon>Streptomycetaceae</taxon>
        <taxon>Streptomyces</taxon>
    </lineage>
</organism>
<keyword evidence="1" id="KW-0472">Membrane</keyword>